<dbReference type="EMBL" id="AGCJ01000083">
    <property type="protein sequence ID" value="EHM38241.1"/>
    <property type="molecule type" value="Genomic_DNA"/>
</dbReference>
<dbReference type="PATRIC" id="fig|861450.3.peg.1765"/>
<gene>
    <name evidence="1" type="ORF">HMPREF0080_01911</name>
</gene>
<dbReference type="HOGENOM" id="CLU_3003938_0_0_9"/>
<dbReference type="STRING" id="861450.HMPREF0080_01911"/>
<sequence>MVRADIFKVDDAKCKEIVRIKRAYITGELTFDQARQYFFPVSIPYRPKNLRTVNSN</sequence>
<comment type="caution">
    <text evidence="1">The sequence shown here is derived from an EMBL/GenBank/DDBJ whole genome shotgun (WGS) entry which is preliminary data.</text>
</comment>
<evidence type="ECO:0000313" key="1">
    <source>
        <dbReference type="EMBL" id="EHM38241.1"/>
    </source>
</evidence>
<protein>
    <submittedName>
        <fullName evidence="1">Uncharacterized protein</fullName>
    </submittedName>
</protein>
<dbReference type="RefSeq" id="WP_006790877.1">
    <property type="nucleotide sequence ID" value="NZ_JH417612.1"/>
</dbReference>
<dbReference type="Proteomes" id="UP000005481">
    <property type="component" value="Unassembled WGS sequence"/>
</dbReference>
<keyword evidence="2" id="KW-1185">Reference proteome</keyword>
<name>G9YJQ7_9FIRM</name>
<accession>G9YJQ7</accession>
<organism evidence="1 2">
    <name type="scientific">Anaeroglobus geminatus F0357</name>
    <dbReference type="NCBI Taxonomy" id="861450"/>
    <lineage>
        <taxon>Bacteria</taxon>
        <taxon>Bacillati</taxon>
        <taxon>Bacillota</taxon>
        <taxon>Negativicutes</taxon>
        <taxon>Veillonellales</taxon>
        <taxon>Veillonellaceae</taxon>
        <taxon>Anaeroglobus</taxon>
    </lineage>
</organism>
<proteinExistence type="predicted"/>
<reference evidence="1 2" key="1">
    <citation type="submission" date="2011-08" db="EMBL/GenBank/DDBJ databases">
        <authorList>
            <person name="Weinstock G."/>
            <person name="Sodergren E."/>
            <person name="Clifton S."/>
            <person name="Fulton L."/>
            <person name="Fulton B."/>
            <person name="Courtney L."/>
            <person name="Fronick C."/>
            <person name="Harrison M."/>
            <person name="Strong C."/>
            <person name="Farmer C."/>
            <person name="Delahaunty K."/>
            <person name="Markovic C."/>
            <person name="Hall O."/>
            <person name="Minx P."/>
            <person name="Tomlinson C."/>
            <person name="Mitreva M."/>
            <person name="Hou S."/>
            <person name="Chen J."/>
            <person name="Wollam A."/>
            <person name="Pepin K.H."/>
            <person name="Johnson M."/>
            <person name="Bhonagiri V."/>
            <person name="Zhang X."/>
            <person name="Suruliraj S."/>
            <person name="Warren W."/>
            <person name="Chinwalla A."/>
            <person name="Mardis E.R."/>
            <person name="Wilson R.K."/>
        </authorList>
    </citation>
    <scope>NUCLEOTIDE SEQUENCE [LARGE SCALE GENOMIC DNA]</scope>
    <source>
        <strain evidence="1 2">F0357</strain>
    </source>
</reference>
<dbReference type="AlphaFoldDB" id="G9YJQ7"/>
<evidence type="ECO:0000313" key="2">
    <source>
        <dbReference type="Proteomes" id="UP000005481"/>
    </source>
</evidence>